<evidence type="ECO:0000259" key="2">
    <source>
        <dbReference type="SMART" id="SM00829"/>
    </source>
</evidence>
<dbReference type="InterPro" id="IPR036291">
    <property type="entry name" value="NAD(P)-bd_dom_sf"/>
</dbReference>
<feature type="region of interest" description="Disordered" evidence="1">
    <location>
        <begin position="1"/>
        <end position="23"/>
    </location>
</feature>
<dbReference type="PANTHER" id="PTHR43677:SF1">
    <property type="entry name" value="ACRYLYL-COA REDUCTASE ACUI-RELATED"/>
    <property type="match status" value="1"/>
</dbReference>
<comment type="caution">
    <text evidence="3">The sequence shown here is derived from an EMBL/GenBank/DDBJ whole genome shotgun (WGS) entry which is preliminary data.</text>
</comment>
<dbReference type="Gene3D" id="3.40.50.720">
    <property type="entry name" value="NAD(P)-binding Rossmann-like Domain"/>
    <property type="match status" value="1"/>
</dbReference>
<feature type="domain" description="Enoyl reductase (ER)" evidence="2">
    <location>
        <begin position="9"/>
        <end position="321"/>
    </location>
</feature>
<evidence type="ECO:0000256" key="1">
    <source>
        <dbReference type="SAM" id="MobiDB-lite"/>
    </source>
</evidence>
<keyword evidence="3" id="KW-0560">Oxidoreductase</keyword>
<name>A0AA41ZFQ3_9GAMM</name>
<dbReference type="EMBL" id="JAPIVE010000002">
    <property type="protein sequence ID" value="MCX2524462.1"/>
    <property type="molecule type" value="Genomic_DNA"/>
</dbReference>
<dbReference type="Pfam" id="PF08240">
    <property type="entry name" value="ADH_N"/>
    <property type="match status" value="1"/>
</dbReference>
<keyword evidence="4" id="KW-1185">Reference proteome</keyword>
<dbReference type="InterPro" id="IPR051397">
    <property type="entry name" value="Zn-ADH-like_protein"/>
</dbReference>
<dbReference type="InterPro" id="IPR013154">
    <property type="entry name" value="ADH-like_N"/>
</dbReference>
<dbReference type="PANTHER" id="PTHR43677">
    <property type="entry name" value="SHORT-CHAIN DEHYDROGENASE/REDUCTASE"/>
    <property type="match status" value="1"/>
</dbReference>
<dbReference type="InterPro" id="IPR011032">
    <property type="entry name" value="GroES-like_sf"/>
</dbReference>
<dbReference type="SUPFAM" id="SSF51735">
    <property type="entry name" value="NAD(P)-binding Rossmann-fold domains"/>
    <property type="match status" value="1"/>
</dbReference>
<dbReference type="RefSeq" id="WP_250935523.1">
    <property type="nucleotide sequence ID" value="NZ_JAMLJK010000001.1"/>
</dbReference>
<dbReference type="GO" id="GO:0043958">
    <property type="term" value="F:acryloyl-CoA reductase (NADH) activity"/>
    <property type="evidence" value="ECO:0007669"/>
    <property type="project" value="UniProtKB-EC"/>
</dbReference>
<dbReference type="Gene3D" id="3.90.180.10">
    <property type="entry name" value="Medium-chain alcohol dehydrogenases, catalytic domain"/>
    <property type="match status" value="1"/>
</dbReference>
<dbReference type="EC" id="1.3.1.95" evidence="3"/>
<dbReference type="InterPro" id="IPR013149">
    <property type="entry name" value="ADH-like_C"/>
</dbReference>
<dbReference type="InterPro" id="IPR014188">
    <property type="entry name" value="Acrylyl-CoA_reductase_AcuI"/>
</dbReference>
<feature type="compositionally biased region" description="Basic and acidic residues" evidence="1">
    <location>
        <begin position="1"/>
        <end position="18"/>
    </location>
</feature>
<dbReference type="NCBIfam" id="TIGR02823">
    <property type="entry name" value="oxido_YhdH"/>
    <property type="match status" value="1"/>
</dbReference>
<gene>
    <name evidence="3" type="ORF">OQ287_09425</name>
</gene>
<dbReference type="CDD" id="cd08288">
    <property type="entry name" value="MDR_yhdh"/>
    <property type="match status" value="1"/>
</dbReference>
<dbReference type="Pfam" id="PF00107">
    <property type="entry name" value="ADH_zinc_N"/>
    <property type="match status" value="1"/>
</dbReference>
<reference evidence="3" key="1">
    <citation type="submission" date="2022-11" db="EMBL/GenBank/DDBJ databases">
        <title>Larsenimonas rhizosphaerae sp. nov., isolated from a tidal mudflat.</title>
        <authorList>
            <person name="Lee S.D."/>
            <person name="Kim I.S."/>
        </authorList>
    </citation>
    <scope>NUCLEOTIDE SEQUENCE</scope>
    <source>
        <strain evidence="3">GH2-1</strain>
    </source>
</reference>
<evidence type="ECO:0000313" key="3">
    <source>
        <dbReference type="EMBL" id="MCX2524462.1"/>
    </source>
</evidence>
<dbReference type="Proteomes" id="UP001165678">
    <property type="component" value="Unassembled WGS sequence"/>
</dbReference>
<accession>A0AA41ZFQ3</accession>
<sequence>MSRAMMIHEDEPRLRLTHPDTPSPAQGEVVVDIEYSGLNYKDALALTGEGRIIRQYPLIGGVDATGIVRESRDERFAPGDRIIATGWGIGEQHSGGFTTCQCFKGDWLVHCPDTLSPENAMLAGTAGFTAMQALTALEHAGVTPADGPMIVTGATGGVGQWAVLLLAQAGFDVHAVTGKASQHELLKALGATEVIDRHGFTEKCRPLDKARWAGGVDTVGGVTLSALLSRIKDNGAVAAVGLAGGMELNMTVAPFILRGVSLLGINSVSVPFEQRQGIWQRLAGVDASLYQPLHAGTLSLEELAPTARRMIDGETLGRYLVNPGQA</sequence>
<dbReference type="AlphaFoldDB" id="A0AA41ZFQ3"/>
<dbReference type="SUPFAM" id="SSF50129">
    <property type="entry name" value="GroES-like"/>
    <property type="match status" value="1"/>
</dbReference>
<dbReference type="InterPro" id="IPR020843">
    <property type="entry name" value="ER"/>
</dbReference>
<evidence type="ECO:0000313" key="4">
    <source>
        <dbReference type="Proteomes" id="UP001165678"/>
    </source>
</evidence>
<organism evidence="3 4">
    <name type="scientific">Larsenimonas rhizosphaerae</name>
    <dbReference type="NCBI Taxonomy" id="2944682"/>
    <lineage>
        <taxon>Bacteria</taxon>
        <taxon>Pseudomonadati</taxon>
        <taxon>Pseudomonadota</taxon>
        <taxon>Gammaproteobacteria</taxon>
        <taxon>Oceanospirillales</taxon>
        <taxon>Halomonadaceae</taxon>
        <taxon>Larsenimonas</taxon>
    </lineage>
</organism>
<dbReference type="SMART" id="SM00829">
    <property type="entry name" value="PKS_ER"/>
    <property type="match status" value="1"/>
</dbReference>
<protein>
    <submittedName>
        <fullName evidence="3">Acryloyl-CoA reductase</fullName>
        <ecNumber evidence="3">1.3.1.95</ecNumber>
    </submittedName>
</protein>
<proteinExistence type="predicted"/>
<dbReference type="GO" id="GO:0043957">
    <property type="term" value="F:acryloyl-CoA reductase (NADPH) activity"/>
    <property type="evidence" value="ECO:0007669"/>
    <property type="project" value="TreeGrafter"/>
</dbReference>